<name>A0ABN8Q3R9_9CNID</name>
<reference evidence="1 2" key="1">
    <citation type="submission" date="2022-05" db="EMBL/GenBank/DDBJ databases">
        <authorList>
            <consortium name="Genoscope - CEA"/>
            <person name="William W."/>
        </authorList>
    </citation>
    <scope>NUCLEOTIDE SEQUENCE [LARGE SCALE GENOMIC DNA]</scope>
</reference>
<dbReference type="Proteomes" id="UP001159405">
    <property type="component" value="Unassembled WGS sequence"/>
</dbReference>
<evidence type="ECO:0000313" key="2">
    <source>
        <dbReference type="Proteomes" id="UP001159405"/>
    </source>
</evidence>
<accession>A0ABN8Q3R9</accession>
<evidence type="ECO:0008006" key="3">
    <source>
        <dbReference type="Google" id="ProtNLM"/>
    </source>
</evidence>
<comment type="caution">
    <text evidence="1">The sequence shown here is derived from an EMBL/GenBank/DDBJ whole genome shotgun (WGS) entry which is preliminary data.</text>
</comment>
<gene>
    <name evidence="1" type="ORF">PLOB_00049835</name>
</gene>
<organism evidence="1 2">
    <name type="scientific">Porites lobata</name>
    <dbReference type="NCBI Taxonomy" id="104759"/>
    <lineage>
        <taxon>Eukaryota</taxon>
        <taxon>Metazoa</taxon>
        <taxon>Cnidaria</taxon>
        <taxon>Anthozoa</taxon>
        <taxon>Hexacorallia</taxon>
        <taxon>Scleractinia</taxon>
        <taxon>Fungiina</taxon>
        <taxon>Poritidae</taxon>
        <taxon>Porites</taxon>
    </lineage>
</organism>
<proteinExistence type="predicted"/>
<keyword evidence="2" id="KW-1185">Reference proteome</keyword>
<protein>
    <recommendedName>
        <fullName evidence="3">RNase H type-1 domain-containing protein</fullName>
    </recommendedName>
</protein>
<evidence type="ECO:0000313" key="1">
    <source>
        <dbReference type="EMBL" id="CAH3153991.1"/>
    </source>
</evidence>
<dbReference type="EMBL" id="CALNXK010000097">
    <property type="protein sequence ID" value="CAH3153991.1"/>
    <property type="molecule type" value="Genomic_DNA"/>
</dbReference>
<sequence length="84" mass="9604">MEIFSLSKEHDIAIDMEWIPRSDNEVADYLSKFVDFDDWGVKDSYFQTLNSIWGPFTVDCFANSVNAKVPSNSSIRLWKPPLGA</sequence>